<protein>
    <submittedName>
        <fullName evidence="3">Uncharacterized protein</fullName>
    </submittedName>
</protein>
<evidence type="ECO:0000313" key="3">
    <source>
        <dbReference type="EMBL" id="KAF9137733.1"/>
    </source>
</evidence>
<dbReference type="AlphaFoldDB" id="A0A9P5RNU4"/>
<gene>
    <name evidence="3" type="ORF">BG015_002629</name>
</gene>
<feature type="compositionally biased region" description="Low complexity" evidence="2">
    <location>
        <begin position="687"/>
        <end position="748"/>
    </location>
</feature>
<sequence length="785" mass="87164">MSLHSPLAHHHQHQQHLFRLPMQQQQQQHQNQAGREASTQSLAALKLAAATSFFSSGATATTTTAAGQTPTTPPPTARLPAASSGLYPISTTIPSPAHHSISAQKSSFDHHHPLPHSIMVDANGSTQPFAFQPTHNNTKNNQPTAAAARSHTQHKHHQHHNHHNISSLPSPPLSSVEPPLNSDFFPKSPLQERCEALETELSALRTRLKRSERSSTLREKRLSIFQQQSTDSQHNLQSLKTQYDTTLAQLQQTQCDLASTQSSLSTKDAMVRHLEAMALEQESRLKEVLADREALTAEMMESHNENAKQQKRLKNSTDKVEKLQQENRQLIEQLRELRTKVVDVSDAKLDAMEAMSREKAIDGKTIQELEEETAKSRIEIDRLQDLVMNMGNRHVQVQAQLSFFQQQAIQLQQQLDLYSTLDGSSTAGEGTGSVATKHSSLVLADGALSSLLSSVATVATTSLNRRSKPTRRFTVNAPRKVDDLTMEQRKCQFLMDQIAVLQRGYDSLRQEKVTLELQIDLMQRQHQYHQQQRQKRRESQRRTLGHEQSAALSKSLAIMVSNSTSPSPSSGSALSAVPSTPLLPTISAAEQEREKARIQYELEQAQIRAQQQAQEEELQRQAAQVAAAEAEREAIRLRRAKSIHLKETLASLESRRGRSDSRDIQFSPSEELKHLEHLRLANDGHPASQSQPQQQQSSMSQQNFQNAAAARASRRIGSPLSLRSSSSSPTKSPLAMSSTSSSPFSSSSKQSAAAHYTHHHHRAAGYAPTYSIEQCSCCIGNIIDI</sequence>
<feature type="coiled-coil region" evidence="1">
    <location>
        <begin position="586"/>
        <end position="640"/>
    </location>
</feature>
<keyword evidence="1" id="KW-0175">Coiled coil</keyword>
<feature type="region of interest" description="Disordered" evidence="2">
    <location>
        <begin position="526"/>
        <end position="548"/>
    </location>
</feature>
<comment type="caution">
    <text evidence="3">The sequence shown here is derived from an EMBL/GenBank/DDBJ whole genome shotgun (WGS) entry which is preliminary data.</text>
</comment>
<name>A0A9P5RNU4_9FUNG</name>
<dbReference type="EMBL" id="JAAAUQ010001532">
    <property type="protein sequence ID" value="KAF9137733.1"/>
    <property type="molecule type" value="Genomic_DNA"/>
</dbReference>
<accession>A0A9P5RNU4</accession>
<keyword evidence="4" id="KW-1185">Reference proteome</keyword>
<feature type="region of interest" description="Disordered" evidence="2">
    <location>
        <begin position="683"/>
        <end position="748"/>
    </location>
</feature>
<feature type="compositionally biased region" description="Basic residues" evidence="2">
    <location>
        <begin position="151"/>
        <end position="163"/>
    </location>
</feature>
<evidence type="ECO:0000313" key="4">
    <source>
        <dbReference type="Proteomes" id="UP000748756"/>
    </source>
</evidence>
<reference evidence="3" key="1">
    <citation type="journal article" date="2020" name="Fungal Divers.">
        <title>Resolving the Mortierellaceae phylogeny through synthesis of multi-gene phylogenetics and phylogenomics.</title>
        <authorList>
            <person name="Vandepol N."/>
            <person name="Liber J."/>
            <person name="Desiro A."/>
            <person name="Na H."/>
            <person name="Kennedy M."/>
            <person name="Barry K."/>
            <person name="Grigoriev I.V."/>
            <person name="Miller A.N."/>
            <person name="O'Donnell K."/>
            <person name="Stajich J.E."/>
            <person name="Bonito G."/>
        </authorList>
    </citation>
    <scope>NUCLEOTIDE SEQUENCE</scope>
    <source>
        <strain evidence="3">NRRL 6426</strain>
    </source>
</reference>
<feature type="compositionally biased region" description="Low complexity" evidence="2">
    <location>
        <begin position="61"/>
        <end position="70"/>
    </location>
</feature>
<organism evidence="3 4">
    <name type="scientific">Linnemannia schmuckeri</name>
    <dbReference type="NCBI Taxonomy" id="64567"/>
    <lineage>
        <taxon>Eukaryota</taxon>
        <taxon>Fungi</taxon>
        <taxon>Fungi incertae sedis</taxon>
        <taxon>Mucoromycota</taxon>
        <taxon>Mortierellomycotina</taxon>
        <taxon>Mortierellomycetes</taxon>
        <taxon>Mortierellales</taxon>
        <taxon>Mortierellaceae</taxon>
        <taxon>Linnemannia</taxon>
    </lineage>
</organism>
<feature type="compositionally biased region" description="Low complexity" evidence="2">
    <location>
        <begin position="164"/>
        <end position="182"/>
    </location>
</feature>
<feature type="region of interest" description="Disordered" evidence="2">
    <location>
        <begin position="61"/>
        <end position="187"/>
    </location>
</feature>
<evidence type="ECO:0000256" key="1">
    <source>
        <dbReference type="SAM" id="Coils"/>
    </source>
</evidence>
<dbReference type="OrthoDB" id="10255630at2759"/>
<feature type="coiled-coil region" evidence="1">
    <location>
        <begin position="194"/>
        <end position="386"/>
    </location>
</feature>
<dbReference type="Proteomes" id="UP000748756">
    <property type="component" value="Unassembled WGS sequence"/>
</dbReference>
<feature type="compositionally biased region" description="Polar residues" evidence="2">
    <location>
        <begin position="123"/>
        <end position="144"/>
    </location>
</feature>
<feature type="coiled-coil region" evidence="1">
    <location>
        <begin position="491"/>
        <end position="525"/>
    </location>
</feature>
<proteinExistence type="predicted"/>
<evidence type="ECO:0000256" key="2">
    <source>
        <dbReference type="SAM" id="MobiDB-lite"/>
    </source>
</evidence>